<keyword evidence="2" id="KW-0378">Hydrolase</keyword>
<proteinExistence type="predicted"/>
<gene>
    <name evidence="2" type="ORF">COLO4_27326</name>
</gene>
<evidence type="ECO:0000313" key="2">
    <source>
        <dbReference type="EMBL" id="OMO72985.1"/>
    </source>
</evidence>
<dbReference type="Gene3D" id="3.40.50.1820">
    <property type="entry name" value="alpha/beta hydrolase"/>
    <property type="match status" value="1"/>
</dbReference>
<dbReference type="AlphaFoldDB" id="A0A1R3HRF8"/>
<name>A0A1R3HRF8_9ROSI</name>
<protein>
    <submittedName>
        <fullName evidence="2">Serine hydrolase FSH</fullName>
    </submittedName>
</protein>
<dbReference type="InterPro" id="IPR029058">
    <property type="entry name" value="AB_hydrolase_fold"/>
</dbReference>
<dbReference type="PANTHER" id="PTHR22778:SF52">
    <property type="entry name" value="SERINE HYDROLASE FSH DOMAIN-CONTAINING PROTEIN"/>
    <property type="match status" value="1"/>
</dbReference>
<keyword evidence="3" id="KW-1185">Reference proteome</keyword>
<sequence>MASQIQRKHRILCLHGNSSSAKILNQQVHRWPETVLEKLDLVFLDAPFPVEENPDFSEFTNFEECLAYLEDYMINNGPFDGFLGFSQGAMLSAALPGMQRDGLALTKVPKIKFLILISGGKFGGIKIGLPELTLTAFSVPLELPSLHIIGDLDRFRLESIELMEAFVDPFVIYHPEGHTIPKLDEKSLEVVFAFIERIQETIRADEARICLNEKSKL</sequence>
<accession>A0A1R3HRF8</accession>
<dbReference type="EMBL" id="AWUE01019531">
    <property type="protein sequence ID" value="OMO72985.1"/>
    <property type="molecule type" value="Genomic_DNA"/>
</dbReference>
<evidence type="ECO:0000313" key="3">
    <source>
        <dbReference type="Proteomes" id="UP000187203"/>
    </source>
</evidence>
<dbReference type="InterPro" id="IPR005645">
    <property type="entry name" value="FSH-like_dom"/>
</dbReference>
<dbReference type="Pfam" id="PF03959">
    <property type="entry name" value="FSH1"/>
    <property type="match status" value="1"/>
</dbReference>
<evidence type="ECO:0000259" key="1">
    <source>
        <dbReference type="Pfam" id="PF03959"/>
    </source>
</evidence>
<dbReference type="Proteomes" id="UP000187203">
    <property type="component" value="Unassembled WGS sequence"/>
</dbReference>
<dbReference type="SUPFAM" id="SSF53474">
    <property type="entry name" value="alpha/beta-Hydrolases"/>
    <property type="match status" value="1"/>
</dbReference>
<dbReference type="PANTHER" id="PTHR22778">
    <property type="entry name" value="OVARIAN CANCER GENE-2 PROTEIN-RELATED"/>
    <property type="match status" value="1"/>
</dbReference>
<dbReference type="STRING" id="93759.A0A1R3HRF8"/>
<organism evidence="2 3">
    <name type="scientific">Corchorus olitorius</name>
    <dbReference type="NCBI Taxonomy" id="93759"/>
    <lineage>
        <taxon>Eukaryota</taxon>
        <taxon>Viridiplantae</taxon>
        <taxon>Streptophyta</taxon>
        <taxon>Embryophyta</taxon>
        <taxon>Tracheophyta</taxon>
        <taxon>Spermatophyta</taxon>
        <taxon>Magnoliopsida</taxon>
        <taxon>eudicotyledons</taxon>
        <taxon>Gunneridae</taxon>
        <taxon>Pentapetalae</taxon>
        <taxon>rosids</taxon>
        <taxon>malvids</taxon>
        <taxon>Malvales</taxon>
        <taxon>Malvaceae</taxon>
        <taxon>Grewioideae</taxon>
        <taxon>Apeibeae</taxon>
        <taxon>Corchorus</taxon>
    </lineage>
</organism>
<reference evidence="3" key="1">
    <citation type="submission" date="2013-09" db="EMBL/GenBank/DDBJ databases">
        <title>Corchorus olitorius genome sequencing.</title>
        <authorList>
            <person name="Alam M."/>
            <person name="Haque M.S."/>
            <person name="Islam M.S."/>
            <person name="Emdad E.M."/>
            <person name="Islam M.M."/>
            <person name="Ahmed B."/>
            <person name="Halim A."/>
            <person name="Hossen Q.M.M."/>
            <person name="Hossain M.Z."/>
            <person name="Ahmed R."/>
            <person name="Khan M.M."/>
            <person name="Islam R."/>
            <person name="Rashid M.M."/>
            <person name="Khan S.A."/>
            <person name="Rahman M.S."/>
            <person name="Alam M."/>
            <person name="Yahiya A.S."/>
            <person name="Khan M.S."/>
            <person name="Azam M.S."/>
            <person name="Haque T."/>
            <person name="Lashkar M.Z.H."/>
            <person name="Akhand A.I."/>
            <person name="Morshed G."/>
            <person name="Roy S."/>
            <person name="Uddin K.S."/>
            <person name="Rabeya T."/>
            <person name="Hossain A.S."/>
            <person name="Chowdhury A."/>
            <person name="Snigdha A.R."/>
            <person name="Mortoza M.S."/>
            <person name="Matin S.A."/>
            <person name="Hoque S.M.E."/>
            <person name="Islam M.K."/>
            <person name="Roy D.K."/>
            <person name="Haider R."/>
            <person name="Moosa M.M."/>
            <person name="Elias S.M."/>
            <person name="Hasan A.M."/>
            <person name="Jahan S."/>
            <person name="Shafiuddin M."/>
            <person name="Mahmood N."/>
            <person name="Shommy N.S."/>
        </authorList>
    </citation>
    <scope>NUCLEOTIDE SEQUENCE [LARGE SCALE GENOMIC DNA]</scope>
    <source>
        <strain evidence="3">cv. O-4</strain>
    </source>
</reference>
<dbReference type="GO" id="GO:0016787">
    <property type="term" value="F:hydrolase activity"/>
    <property type="evidence" value="ECO:0007669"/>
    <property type="project" value="UniProtKB-KW"/>
</dbReference>
<feature type="domain" description="Serine hydrolase" evidence="1">
    <location>
        <begin position="54"/>
        <end position="186"/>
    </location>
</feature>
<comment type="caution">
    <text evidence="2">The sequence shown here is derived from an EMBL/GenBank/DDBJ whole genome shotgun (WGS) entry which is preliminary data.</text>
</comment>
<dbReference type="OrthoDB" id="414698at2759"/>